<proteinExistence type="predicted"/>
<sequence>MKTNITKVNIPTTSVLLNNNTIYDYSDSYQTYYLDKNSNISSTQIGKAFFASAPKWSEKLFELRNRIVSIFGLKISEKNKDRQQQLENFTYEPGSSLGLFNVYSKTENEVILGEDDKHLNFRISLLKENAQTQNKKLTITTVVKYNNWFGKLYFLPVKPFHKLIVPKMLKGVVNSLNNENTELSN</sequence>
<dbReference type="Proteomes" id="UP001501496">
    <property type="component" value="Unassembled WGS sequence"/>
</dbReference>
<dbReference type="Pfam" id="PF11066">
    <property type="entry name" value="DUF2867"/>
    <property type="match status" value="1"/>
</dbReference>
<reference evidence="2" key="1">
    <citation type="journal article" date="2019" name="Int. J. Syst. Evol. Microbiol.">
        <title>The Global Catalogue of Microorganisms (GCM) 10K type strain sequencing project: providing services to taxonomists for standard genome sequencing and annotation.</title>
        <authorList>
            <consortium name="The Broad Institute Genomics Platform"/>
            <consortium name="The Broad Institute Genome Sequencing Center for Infectious Disease"/>
            <person name="Wu L."/>
            <person name="Ma J."/>
        </authorList>
    </citation>
    <scope>NUCLEOTIDE SEQUENCE [LARGE SCALE GENOMIC DNA]</scope>
    <source>
        <strain evidence="2">JCM 17630</strain>
    </source>
</reference>
<gene>
    <name evidence="1" type="ORF">GCM10022291_12920</name>
</gene>
<organism evidence="1 2">
    <name type="scientific">Postechiella marina</name>
    <dbReference type="NCBI Taxonomy" id="943941"/>
    <lineage>
        <taxon>Bacteria</taxon>
        <taxon>Pseudomonadati</taxon>
        <taxon>Bacteroidota</taxon>
        <taxon>Flavobacteriia</taxon>
        <taxon>Flavobacteriales</taxon>
        <taxon>Flavobacteriaceae</taxon>
        <taxon>Postechiella</taxon>
    </lineage>
</organism>
<accession>A0ABP8C5Q1</accession>
<protein>
    <submittedName>
        <fullName evidence="1">DUF2867 domain-containing protein</fullName>
    </submittedName>
</protein>
<name>A0ABP8C5Q1_9FLAO</name>
<comment type="caution">
    <text evidence="1">The sequence shown here is derived from an EMBL/GenBank/DDBJ whole genome shotgun (WGS) entry which is preliminary data.</text>
</comment>
<evidence type="ECO:0000313" key="2">
    <source>
        <dbReference type="Proteomes" id="UP001501496"/>
    </source>
</evidence>
<evidence type="ECO:0000313" key="1">
    <source>
        <dbReference type="EMBL" id="GAA4234146.1"/>
    </source>
</evidence>
<keyword evidence="2" id="KW-1185">Reference proteome</keyword>
<dbReference type="RefSeq" id="WP_344787311.1">
    <property type="nucleotide sequence ID" value="NZ_BAABCA010000002.1"/>
</dbReference>
<dbReference type="EMBL" id="BAABCA010000002">
    <property type="protein sequence ID" value="GAA4234146.1"/>
    <property type="molecule type" value="Genomic_DNA"/>
</dbReference>
<dbReference type="InterPro" id="IPR021295">
    <property type="entry name" value="DUF2867"/>
</dbReference>